<feature type="transmembrane region" description="Helical" evidence="1">
    <location>
        <begin position="185"/>
        <end position="207"/>
    </location>
</feature>
<protein>
    <submittedName>
        <fullName evidence="3">DUF1616 domain-containing protein</fullName>
    </submittedName>
</protein>
<feature type="transmembrane region" description="Helical" evidence="1">
    <location>
        <begin position="50"/>
        <end position="70"/>
    </location>
</feature>
<evidence type="ECO:0000313" key="3">
    <source>
        <dbReference type="EMBL" id="MBB6646602.1"/>
    </source>
</evidence>
<proteinExistence type="predicted"/>
<keyword evidence="1" id="KW-1133">Transmembrane helix</keyword>
<gene>
    <name evidence="3" type="ORF">H5V44_09935</name>
</gene>
<dbReference type="RefSeq" id="WP_185192967.1">
    <property type="nucleotide sequence ID" value="NZ_JACKXD010000003.1"/>
</dbReference>
<keyword evidence="1" id="KW-0472">Membrane</keyword>
<dbReference type="EMBL" id="JACKXD010000003">
    <property type="protein sequence ID" value="MBB6646602.1"/>
    <property type="molecule type" value="Genomic_DNA"/>
</dbReference>
<dbReference type="InterPro" id="IPR014495">
    <property type="entry name" value="UCP018671"/>
</dbReference>
<dbReference type="InterPro" id="IPR011674">
    <property type="entry name" value="DUF1616"/>
</dbReference>
<feature type="transmembrane region" description="Helical" evidence="1">
    <location>
        <begin position="130"/>
        <end position="148"/>
    </location>
</feature>
<comment type="caution">
    <text evidence="3">The sequence shown here is derived from an EMBL/GenBank/DDBJ whole genome shotgun (WGS) entry which is preliminary data.</text>
</comment>
<organism evidence="3 4">
    <name type="scientific">Halobellus ruber</name>
    <dbReference type="NCBI Taxonomy" id="2761102"/>
    <lineage>
        <taxon>Archaea</taxon>
        <taxon>Methanobacteriati</taxon>
        <taxon>Methanobacteriota</taxon>
        <taxon>Stenosarchaea group</taxon>
        <taxon>Halobacteria</taxon>
        <taxon>Halobacteriales</taxon>
        <taxon>Haloferacaceae</taxon>
        <taxon>Halobellus</taxon>
    </lineage>
</organism>
<keyword evidence="1" id="KW-0812">Transmembrane</keyword>
<feature type="transmembrane region" description="Helical" evidence="1">
    <location>
        <begin position="24"/>
        <end position="43"/>
    </location>
</feature>
<sequence length="345" mass="37176">MAADTDPGWRAYLPPAVQALPADLAAVVALVVLTVLSAVLPGVRETPIRVVLGLPFVLFVPGYAFIAALFPEAGTHGSDADAPSAEESAAPSRDRGIDGIERVALSFGTSIAIVPLIGLALNFTPWGIRLVPILVSVSGFTLVAAFVGTRRRAALDPDDRFAVPYREWIARARRELFEPDTRTDLALNVLLAVSILLAVGSVGYAVAVPQQGESFTEFYLLTEGEDGDLVADGYPTDFVAGEPESLVVGVTNQEHEEVSYTVVTEVQRVETANNSTTVLESESGPRFSPTLAHNETWTRQHRVAPTLTGERLRLTYLLYRGDPPATPTTENAYRELHLWVNVTAT</sequence>
<evidence type="ECO:0000256" key="1">
    <source>
        <dbReference type="SAM" id="Phobius"/>
    </source>
</evidence>
<dbReference type="PIRSF" id="PIRSF018671">
    <property type="entry name" value="UCP018671"/>
    <property type="match status" value="1"/>
</dbReference>
<accession>A0A7J9SJ90</accession>
<evidence type="ECO:0000313" key="4">
    <source>
        <dbReference type="Proteomes" id="UP000546257"/>
    </source>
</evidence>
<dbReference type="AlphaFoldDB" id="A0A7J9SJ90"/>
<name>A0A7J9SJ90_9EURY</name>
<keyword evidence="4" id="KW-1185">Reference proteome</keyword>
<dbReference type="Pfam" id="PF07760">
    <property type="entry name" value="DUF1616"/>
    <property type="match status" value="1"/>
</dbReference>
<evidence type="ECO:0000259" key="2">
    <source>
        <dbReference type="Pfam" id="PF07760"/>
    </source>
</evidence>
<feature type="domain" description="DUF1616" evidence="2">
    <location>
        <begin position="27"/>
        <end position="341"/>
    </location>
</feature>
<reference evidence="3 4" key="1">
    <citation type="submission" date="2020-08" db="EMBL/GenBank/DDBJ databases">
        <authorList>
            <person name="Seo M.-J."/>
        </authorList>
    </citation>
    <scope>NUCLEOTIDE SEQUENCE [LARGE SCALE GENOMIC DNA]</scope>
    <source>
        <strain evidence="3 4">MBLA0160</strain>
    </source>
</reference>
<dbReference type="Proteomes" id="UP000546257">
    <property type="component" value="Unassembled WGS sequence"/>
</dbReference>